<dbReference type="PaxDb" id="3880-AES79985"/>
<dbReference type="EnsemblPlants" id="AES79985">
    <property type="protein sequence ID" value="AES79985"/>
    <property type="gene ID" value="MTR_7g075470"/>
</dbReference>
<organism evidence="3 5">
    <name type="scientific">Medicago truncatula</name>
    <name type="common">Barrel medic</name>
    <name type="synonym">Medicago tribuloides</name>
    <dbReference type="NCBI Taxonomy" id="3880"/>
    <lineage>
        <taxon>Eukaryota</taxon>
        <taxon>Viridiplantae</taxon>
        <taxon>Streptophyta</taxon>
        <taxon>Embryophyta</taxon>
        <taxon>Tracheophyta</taxon>
        <taxon>Spermatophyta</taxon>
        <taxon>Magnoliopsida</taxon>
        <taxon>eudicotyledons</taxon>
        <taxon>Gunneridae</taxon>
        <taxon>Pentapetalae</taxon>
        <taxon>rosids</taxon>
        <taxon>fabids</taxon>
        <taxon>Fabales</taxon>
        <taxon>Fabaceae</taxon>
        <taxon>Papilionoideae</taxon>
        <taxon>50 kb inversion clade</taxon>
        <taxon>NPAAA clade</taxon>
        <taxon>Hologalegina</taxon>
        <taxon>IRL clade</taxon>
        <taxon>Trifolieae</taxon>
        <taxon>Medicago</taxon>
    </lineage>
</organism>
<reference evidence="3 5" key="1">
    <citation type="journal article" date="2011" name="Nature">
        <title>The Medicago genome provides insight into the evolution of rhizobial symbioses.</title>
        <authorList>
            <person name="Young N.D."/>
            <person name="Debelle F."/>
            <person name="Oldroyd G.E."/>
            <person name="Geurts R."/>
            <person name="Cannon S.B."/>
            <person name="Udvardi M.K."/>
            <person name="Benedito V.A."/>
            <person name="Mayer K.F."/>
            <person name="Gouzy J."/>
            <person name="Schoof H."/>
            <person name="Van de Peer Y."/>
            <person name="Proost S."/>
            <person name="Cook D.R."/>
            <person name="Meyers B.C."/>
            <person name="Spannagl M."/>
            <person name="Cheung F."/>
            <person name="De Mita S."/>
            <person name="Krishnakumar V."/>
            <person name="Gundlach H."/>
            <person name="Zhou S."/>
            <person name="Mudge J."/>
            <person name="Bharti A.K."/>
            <person name="Murray J.D."/>
            <person name="Naoumkina M.A."/>
            <person name="Rosen B."/>
            <person name="Silverstein K.A."/>
            <person name="Tang H."/>
            <person name="Rombauts S."/>
            <person name="Zhao P.X."/>
            <person name="Zhou P."/>
            <person name="Barbe V."/>
            <person name="Bardou P."/>
            <person name="Bechner M."/>
            <person name="Bellec A."/>
            <person name="Berger A."/>
            <person name="Berges H."/>
            <person name="Bidwell S."/>
            <person name="Bisseling T."/>
            <person name="Choisne N."/>
            <person name="Couloux A."/>
            <person name="Denny R."/>
            <person name="Deshpande S."/>
            <person name="Dai X."/>
            <person name="Doyle J.J."/>
            <person name="Dudez A.M."/>
            <person name="Farmer A.D."/>
            <person name="Fouteau S."/>
            <person name="Franken C."/>
            <person name="Gibelin C."/>
            <person name="Gish J."/>
            <person name="Goldstein S."/>
            <person name="Gonzalez A.J."/>
            <person name="Green P.J."/>
            <person name="Hallab A."/>
            <person name="Hartog M."/>
            <person name="Hua A."/>
            <person name="Humphray S.J."/>
            <person name="Jeong D.H."/>
            <person name="Jing Y."/>
            <person name="Jocker A."/>
            <person name="Kenton S.M."/>
            <person name="Kim D.J."/>
            <person name="Klee K."/>
            <person name="Lai H."/>
            <person name="Lang C."/>
            <person name="Lin S."/>
            <person name="Macmil S.L."/>
            <person name="Magdelenat G."/>
            <person name="Matthews L."/>
            <person name="McCorrison J."/>
            <person name="Monaghan E.L."/>
            <person name="Mun J.H."/>
            <person name="Najar F.Z."/>
            <person name="Nicholson C."/>
            <person name="Noirot C."/>
            <person name="O'Bleness M."/>
            <person name="Paule C.R."/>
            <person name="Poulain J."/>
            <person name="Prion F."/>
            <person name="Qin B."/>
            <person name="Qu C."/>
            <person name="Retzel E.F."/>
            <person name="Riddle C."/>
            <person name="Sallet E."/>
            <person name="Samain S."/>
            <person name="Samson N."/>
            <person name="Sanders I."/>
            <person name="Saurat O."/>
            <person name="Scarpelli C."/>
            <person name="Schiex T."/>
            <person name="Segurens B."/>
            <person name="Severin A.J."/>
            <person name="Sherrier D.J."/>
            <person name="Shi R."/>
            <person name="Sims S."/>
            <person name="Singer S.R."/>
            <person name="Sinharoy S."/>
            <person name="Sterck L."/>
            <person name="Viollet A."/>
            <person name="Wang B.B."/>
            <person name="Wang K."/>
            <person name="Wang M."/>
            <person name="Wang X."/>
            <person name="Warfsmann J."/>
            <person name="Weissenbach J."/>
            <person name="White D.D."/>
            <person name="White J.D."/>
            <person name="Wiley G.B."/>
            <person name="Wincker P."/>
            <person name="Xing Y."/>
            <person name="Yang L."/>
            <person name="Yao Z."/>
            <person name="Ying F."/>
            <person name="Zhai J."/>
            <person name="Zhou L."/>
            <person name="Zuber A."/>
            <person name="Denarie J."/>
            <person name="Dixon R.A."/>
            <person name="May G.D."/>
            <person name="Schwartz D.C."/>
            <person name="Rogers J."/>
            <person name="Quetier F."/>
            <person name="Town C.D."/>
            <person name="Roe B.A."/>
        </authorList>
    </citation>
    <scope>NUCLEOTIDE SEQUENCE [LARGE SCALE GENOMIC DNA]</scope>
    <source>
        <strain evidence="3">A17</strain>
        <strain evidence="4 5">cv. Jemalong A17</strain>
    </source>
</reference>
<feature type="coiled-coil region" evidence="1">
    <location>
        <begin position="171"/>
        <end position="208"/>
    </location>
</feature>
<keyword evidence="5" id="KW-1185">Reference proteome</keyword>
<dbReference type="EMBL" id="CM001223">
    <property type="protein sequence ID" value="AES79985.1"/>
    <property type="molecule type" value="Genomic_DNA"/>
</dbReference>
<reference evidence="3 5" key="2">
    <citation type="journal article" date="2014" name="BMC Genomics">
        <title>An improved genome release (version Mt4.0) for the model legume Medicago truncatula.</title>
        <authorList>
            <person name="Tang H."/>
            <person name="Krishnakumar V."/>
            <person name="Bidwell S."/>
            <person name="Rosen B."/>
            <person name="Chan A."/>
            <person name="Zhou S."/>
            <person name="Gentzbittel L."/>
            <person name="Childs K.L."/>
            <person name="Yandell M."/>
            <person name="Gundlach H."/>
            <person name="Mayer K.F."/>
            <person name="Schwartz D.C."/>
            <person name="Town C.D."/>
        </authorList>
    </citation>
    <scope>GENOME REANNOTATION</scope>
    <source>
        <strain evidence="4 5">cv. Jemalong A17</strain>
    </source>
</reference>
<evidence type="ECO:0000313" key="3">
    <source>
        <dbReference type="EMBL" id="AES79985.1"/>
    </source>
</evidence>
<dbReference type="Gene3D" id="1.10.287.1490">
    <property type="match status" value="1"/>
</dbReference>
<evidence type="ECO:0000313" key="5">
    <source>
        <dbReference type="Proteomes" id="UP000002051"/>
    </source>
</evidence>
<accession>G7L0E1</accession>
<dbReference type="HOGENOM" id="CLU_779316_0_0_1"/>
<evidence type="ECO:0000313" key="4">
    <source>
        <dbReference type="EnsemblPlants" id="AES79985"/>
    </source>
</evidence>
<sequence length="311" mass="34376">MSPLNEEEFKTYLAKDREKRATVLQSGDAEANLDVSGVAICKLKRKGGGNSKEGSPSLSDAEPIAAQPLNNEAAACDSKAVLPSPRKRIKKEKLVSQCIAVGWEEVKESGLEKASEMLVAYNLRSALLGKVIMDQFQSVLGHESNCQDELNATKEKLKIANDILGDMKKQILKVNKRLEEEQTALTQLEKKTENNKAFEEEVVGLKKSVDTLKGLSASKDVEIEDLKKSTDTLKRQSTTKDMEIEDLKKSIDTLKGQSAEKDMEIEELKIDAAFRYQGGFDKAIEQVHILFPLFDLSEADAMKSVVDGKLV</sequence>
<dbReference type="Proteomes" id="UP000002051">
    <property type="component" value="Unassembled WGS sequence"/>
</dbReference>
<dbReference type="AlphaFoldDB" id="G7L0E1"/>
<name>G7L0E1_MEDTR</name>
<proteinExistence type="predicted"/>
<gene>
    <name evidence="3" type="ordered locus">MTR_7g075470</name>
</gene>
<reference evidence="4" key="3">
    <citation type="submission" date="2015-04" db="UniProtKB">
        <authorList>
            <consortium name="EnsemblPlants"/>
        </authorList>
    </citation>
    <scope>IDENTIFICATION</scope>
    <source>
        <strain evidence="4">cv. Jemalong A17</strain>
    </source>
</reference>
<evidence type="ECO:0000256" key="1">
    <source>
        <dbReference type="SAM" id="Coils"/>
    </source>
</evidence>
<evidence type="ECO:0000256" key="2">
    <source>
        <dbReference type="SAM" id="MobiDB-lite"/>
    </source>
</evidence>
<keyword evidence="1" id="KW-0175">Coiled coil</keyword>
<feature type="region of interest" description="Disordered" evidence="2">
    <location>
        <begin position="45"/>
        <end position="66"/>
    </location>
</feature>
<protein>
    <submittedName>
        <fullName evidence="3 4">Uncharacterized protein</fullName>
    </submittedName>
</protein>